<name>A0A4E9EH66_GIBZA</name>
<sequence length="532" mass="60130">MYRQGWNETPQRGSRNIPNPYGFQPNGTHWADEYDCLPLCQGGISCGKVHPGTGGHTAVQCLTPDASQMFGPESQPANWDHNQRATAANQPASQIPFPAPSYPLGYITQPPARHLASSLSMKAERPLYPGFTYPYNHYLTDVAEDSAMPDWCMRPLTPDPEEQERWEQIVSDGAQDVGESSSGKEKDQVDPVTWEVSAKACQTELETINDKVDFVVRAMKKLLDQKQEGQTIFSHNDARLEVETEGESSGSQSVSCLQHRRSKRKLNCRPRLKRESANEIDARKKLEALVEDPSQSADCTLDAPRYDMKIMHSKGSNLANLEDSSIRTDLTPTVATTPNEETETSTLVLDPKQMEGMGDTHHTNEISSELDIKEEDAEKKAKIRDGPIWKYRIRHPAMVQPRNVDVDNRRIYAKLLAQSNRQTKPWDGDLSNLEAFLLGPFYECDDNTGIRDKIFNLFAEIPGVSIELCYVKNEQRMKLFVLVPPFYAENENSRSSFELMKNAEDVSKLLLQQRADCFDVEIWEANFRLDVV</sequence>
<protein>
    <submittedName>
        <fullName evidence="2">Uncharacterized protein</fullName>
    </submittedName>
</protein>
<reference evidence="2" key="1">
    <citation type="submission" date="2019-04" db="EMBL/GenBank/DDBJ databases">
        <authorList>
            <person name="Melise S."/>
            <person name="Noan J."/>
            <person name="Okalmin O."/>
        </authorList>
    </citation>
    <scope>NUCLEOTIDE SEQUENCE</scope>
    <source>
        <strain evidence="2">FN9</strain>
    </source>
</reference>
<gene>
    <name evidence="2" type="ORF">FUG_LOCUS467876</name>
</gene>
<dbReference type="AlphaFoldDB" id="A0A4E9EH66"/>
<evidence type="ECO:0000313" key="2">
    <source>
        <dbReference type="EMBL" id="VIO62088.1"/>
    </source>
</evidence>
<accession>A0A4E9EH66</accession>
<evidence type="ECO:0000256" key="1">
    <source>
        <dbReference type="SAM" id="MobiDB-lite"/>
    </source>
</evidence>
<feature type="region of interest" description="Disordered" evidence="1">
    <location>
        <begin position="1"/>
        <end position="20"/>
    </location>
</feature>
<feature type="compositionally biased region" description="Polar residues" evidence="1">
    <location>
        <begin position="1"/>
        <end position="17"/>
    </location>
</feature>
<proteinExistence type="predicted"/>
<dbReference type="EMBL" id="CAAKMV010000158">
    <property type="protein sequence ID" value="VIO62088.1"/>
    <property type="molecule type" value="Genomic_DNA"/>
</dbReference>
<organism evidence="2">
    <name type="scientific">Gibberella zeae</name>
    <name type="common">Wheat head blight fungus</name>
    <name type="synonym">Fusarium graminearum</name>
    <dbReference type="NCBI Taxonomy" id="5518"/>
    <lineage>
        <taxon>Eukaryota</taxon>
        <taxon>Fungi</taxon>
        <taxon>Dikarya</taxon>
        <taxon>Ascomycota</taxon>
        <taxon>Pezizomycotina</taxon>
        <taxon>Sordariomycetes</taxon>
        <taxon>Hypocreomycetidae</taxon>
        <taxon>Hypocreales</taxon>
        <taxon>Nectriaceae</taxon>
        <taxon>Fusarium</taxon>
    </lineage>
</organism>